<dbReference type="OMA" id="MHYSEQN"/>
<sequence length="245" mass="29509">MHFSEQNSIENDNRIKQLQKKREAIQKQTEMRRKEIEQHSDLDYEKIQKENEILIQDKYNVEQRAAKLQEVYNGLKLSVMKQQLQFKFYRVGKIQVSADTLCKHKQNIYEHMVRHKSKEADLFLFATNTKPKDYFQVLEDNLNQGPLVQEKEKEMEALKLQNQILKNELEIHKNQQQYIREFSNNPHIDQDIIKNMVNENQFNRINTSKNERSNSQLSMETKQIMDFYNEKQQSSSMYKEQLQFG</sequence>
<dbReference type="RefSeq" id="XP_001457704.1">
    <property type="nucleotide sequence ID" value="XM_001457667.1"/>
</dbReference>
<name>A0E4U0_PARTE</name>
<dbReference type="OrthoDB" id="293728at2759"/>
<evidence type="ECO:0000256" key="1">
    <source>
        <dbReference type="SAM" id="Coils"/>
    </source>
</evidence>
<dbReference type="Proteomes" id="UP000000600">
    <property type="component" value="Unassembled WGS sequence"/>
</dbReference>
<feature type="region of interest" description="Disordered" evidence="2">
    <location>
        <begin position="1"/>
        <end position="34"/>
    </location>
</feature>
<feature type="compositionally biased region" description="Polar residues" evidence="2">
    <location>
        <begin position="1"/>
        <end position="10"/>
    </location>
</feature>
<evidence type="ECO:0000313" key="3">
    <source>
        <dbReference type="EMBL" id="CAK90307.1"/>
    </source>
</evidence>
<organism evidence="3 4">
    <name type="scientific">Paramecium tetraurelia</name>
    <dbReference type="NCBI Taxonomy" id="5888"/>
    <lineage>
        <taxon>Eukaryota</taxon>
        <taxon>Sar</taxon>
        <taxon>Alveolata</taxon>
        <taxon>Ciliophora</taxon>
        <taxon>Intramacronucleata</taxon>
        <taxon>Oligohymenophorea</taxon>
        <taxon>Peniculida</taxon>
        <taxon>Parameciidae</taxon>
        <taxon>Paramecium</taxon>
    </lineage>
</organism>
<proteinExistence type="predicted"/>
<dbReference type="InParanoid" id="A0E4U0"/>
<evidence type="ECO:0000256" key="2">
    <source>
        <dbReference type="SAM" id="MobiDB-lite"/>
    </source>
</evidence>
<dbReference type="EMBL" id="CT868659">
    <property type="protein sequence ID" value="CAK90307.1"/>
    <property type="molecule type" value="Genomic_DNA"/>
</dbReference>
<accession>A0E4U0</accession>
<dbReference type="HOGENOM" id="CLU_1135373_0_0_1"/>
<protein>
    <submittedName>
        <fullName evidence="3">Uncharacterized protein</fullName>
    </submittedName>
</protein>
<reference evidence="3 4" key="1">
    <citation type="journal article" date="2006" name="Nature">
        <title>Global trends of whole-genome duplications revealed by the ciliate Paramecium tetraurelia.</title>
        <authorList>
            <consortium name="Genoscope"/>
            <person name="Aury J.-M."/>
            <person name="Jaillon O."/>
            <person name="Duret L."/>
            <person name="Noel B."/>
            <person name="Jubin C."/>
            <person name="Porcel B.M."/>
            <person name="Segurens B."/>
            <person name="Daubin V."/>
            <person name="Anthouard V."/>
            <person name="Aiach N."/>
            <person name="Arnaiz O."/>
            <person name="Billaut A."/>
            <person name="Beisson J."/>
            <person name="Blanc I."/>
            <person name="Bouhouche K."/>
            <person name="Camara F."/>
            <person name="Duharcourt S."/>
            <person name="Guigo R."/>
            <person name="Gogendeau D."/>
            <person name="Katinka M."/>
            <person name="Keller A.-M."/>
            <person name="Kissmehl R."/>
            <person name="Klotz C."/>
            <person name="Koll F."/>
            <person name="Le Moue A."/>
            <person name="Lepere C."/>
            <person name="Malinsky S."/>
            <person name="Nowacki M."/>
            <person name="Nowak J.K."/>
            <person name="Plattner H."/>
            <person name="Poulain J."/>
            <person name="Ruiz F."/>
            <person name="Serrano V."/>
            <person name="Zagulski M."/>
            <person name="Dessen P."/>
            <person name="Betermier M."/>
            <person name="Weissenbach J."/>
            <person name="Scarpelli C."/>
            <person name="Schachter V."/>
            <person name="Sperling L."/>
            <person name="Meyer E."/>
            <person name="Cohen J."/>
            <person name="Wincker P."/>
        </authorList>
    </citation>
    <scope>NUCLEOTIDE SEQUENCE [LARGE SCALE GENOMIC DNA]</scope>
    <source>
        <strain evidence="3 4">Stock d4-2</strain>
    </source>
</reference>
<evidence type="ECO:0000313" key="4">
    <source>
        <dbReference type="Proteomes" id="UP000000600"/>
    </source>
</evidence>
<gene>
    <name evidence="3" type="ORF">GSPATT00023482001</name>
</gene>
<feature type="coiled-coil region" evidence="1">
    <location>
        <begin position="148"/>
        <end position="175"/>
    </location>
</feature>
<dbReference type="AlphaFoldDB" id="A0E4U0"/>
<dbReference type="GeneID" id="5043489"/>
<dbReference type="KEGG" id="ptm:GSPATT00023482001"/>
<feature type="compositionally biased region" description="Basic and acidic residues" evidence="2">
    <location>
        <begin position="11"/>
        <end position="34"/>
    </location>
</feature>
<keyword evidence="1" id="KW-0175">Coiled coil</keyword>
<keyword evidence="4" id="KW-1185">Reference proteome</keyword>